<gene>
    <name evidence="2" type="ORF">QO231_11610</name>
</gene>
<protein>
    <submittedName>
        <fullName evidence="2">Transposase</fullName>
    </submittedName>
</protein>
<dbReference type="Proteomes" id="UP001255416">
    <property type="component" value="Unassembled WGS sequence"/>
</dbReference>
<dbReference type="InterPro" id="IPR025668">
    <property type="entry name" value="Tnp_DDE_dom"/>
</dbReference>
<reference evidence="3" key="1">
    <citation type="submission" date="2023-05" db="EMBL/GenBank/DDBJ databases">
        <title>Sedimentitalea sp. nov. JM2-8.</title>
        <authorList>
            <person name="Huang J."/>
        </authorList>
    </citation>
    <scope>NUCLEOTIDE SEQUENCE [LARGE SCALE GENOMIC DNA]</scope>
    <source>
        <strain evidence="3">KHS03</strain>
    </source>
</reference>
<comment type="caution">
    <text evidence="2">The sequence shown here is derived from an EMBL/GenBank/DDBJ whole genome shotgun (WGS) entry which is preliminary data.</text>
</comment>
<feature type="domain" description="Transposase DDE" evidence="1">
    <location>
        <begin position="15"/>
        <end position="104"/>
    </location>
</feature>
<evidence type="ECO:0000259" key="1">
    <source>
        <dbReference type="Pfam" id="PF13701"/>
    </source>
</evidence>
<dbReference type="Pfam" id="PF13701">
    <property type="entry name" value="DDE_Tnp_1_4"/>
    <property type="match status" value="1"/>
</dbReference>
<organism evidence="2 3">
    <name type="scientific">Sedimentitalea todarodis</name>
    <dbReference type="NCBI Taxonomy" id="1631240"/>
    <lineage>
        <taxon>Bacteria</taxon>
        <taxon>Pseudomonadati</taxon>
        <taxon>Pseudomonadota</taxon>
        <taxon>Alphaproteobacteria</taxon>
        <taxon>Rhodobacterales</taxon>
        <taxon>Paracoccaceae</taxon>
        <taxon>Sedimentitalea</taxon>
    </lineage>
</organism>
<sequence>MDHPKGASETGDARLGFDRRVRLDSHGSKISSDGGLLLSRELDEVLGLHDIAGGFLRDTRTGHNRLHSLVGLLRQSVFGRLAGYDDVNDAGRLAFDPVSEARLFRRTSSSRPSNKQWTGFRTIKTCRKMNCSAP</sequence>
<keyword evidence="3" id="KW-1185">Reference proteome</keyword>
<proteinExistence type="predicted"/>
<name>A0ABU3VEQ7_9RHOB</name>
<evidence type="ECO:0000313" key="3">
    <source>
        <dbReference type="Proteomes" id="UP001255416"/>
    </source>
</evidence>
<evidence type="ECO:0000313" key="2">
    <source>
        <dbReference type="EMBL" id="MDU9004495.1"/>
    </source>
</evidence>
<accession>A0ABU3VEQ7</accession>
<dbReference type="EMBL" id="JASMWN010000008">
    <property type="protein sequence ID" value="MDU9004495.1"/>
    <property type="molecule type" value="Genomic_DNA"/>
</dbReference>